<evidence type="ECO:0000313" key="2">
    <source>
        <dbReference type="Proteomes" id="UP000199045"/>
    </source>
</evidence>
<sequence>MLSNAPKTKVDFQHVAADGDLVFLHVKAQNLDGKDMALVDIFRLSSSSPFISPVRVILLQCPTLL</sequence>
<reference evidence="1 2" key="1">
    <citation type="submission" date="2016-10" db="EMBL/GenBank/DDBJ databases">
        <authorList>
            <person name="de Groot N.N."/>
        </authorList>
    </citation>
    <scope>NUCLEOTIDE SEQUENCE [LARGE SCALE GENOMIC DNA]</scope>
    <source>
        <strain evidence="1 2">DSM 527</strain>
    </source>
</reference>
<dbReference type="Proteomes" id="UP000199045">
    <property type="component" value="Unassembled WGS sequence"/>
</dbReference>
<protein>
    <submittedName>
        <fullName evidence="1">Uncharacterized protein</fullName>
    </submittedName>
</protein>
<proteinExistence type="predicted"/>
<evidence type="ECO:0000313" key="1">
    <source>
        <dbReference type="EMBL" id="SDH41365.1"/>
    </source>
</evidence>
<dbReference type="AlphaFoldDB" id="A0A1G8C7J9"/>
<organism evidence="1 2">
    <name type="scientific">Chitinophaga filiformis</name>
    <name type="common">Myxococcus filiformis</name>
    <name type="synonym">Flexibacter filiformis</name>
    <dbReference type="NCBI Taxonomy" id="104663"/>
    <lineage>
        <taxon>Bacteria</taxon>
        <taxon>Pseudomonadati</taxon>
        <taxon>Bacteroidota</taxon>
        <taxon>Chitinophagia</taxon>
        <taxon>Chitinophagales</taxon>
        <taxon>Chitinophagaceae</taxon>
        <taxon>Chitinophaga</taxon>
    </lineage>
</organism>
<name>A0A1G8C7J9_CHIFI</name>
<dbReference type="EMBL" id="FNBN01000012">
    <property type="protein sequence ID" value="SDH41365.1"/>
    <property type="molecule type" value="Genomic_DNA"/>
</dbReference>
<gene>
    <name evidence="1" type="ORF">SAMN04488121_11243</name>
</gene>
<accession>A0A1G8C7J9</accession>
<dbReference type="Gene3D" id="3.10.450.50">
    <property type="match status" value="1"/>
</dbReference>